<organism evidence="1 2">
    <name type="scientific">Devosia pacifica</name>
    <dbReference type="NCBI Taxonomy" id="1335967"/>
    <lineage>
        <taxon>Bacteria</taxon>
        <taxon>Pseudomonadati</taxon>
        <taxon>Pseudomonadota</taxon>
        <taxon>Alphaproteobacteria</taxon>
        <taxon>Hyphomicrobiales</taxon>
        <taxon>Devosiaceae</taxon>
        <taxon>Devosia</taxon>
    </lineage>
</organism>
<evidence type="ECO:0000313" key="2">
    <source>
        <dbReference type="Proteomes" id="UP000646579"/>
    </source>
</evidence>
<dbReference type="AlphaFoldDB" id="A0A918SGD2"/>
<evidence type="ECO:0000313" key="1">
    <source>
        <dbReference type="EMBL" id="GHA39340.1"/>
    </source>
</evidence>
<gene>
    <name evidence="1" type="ORF">GCM10007989_38840</name>
</gene>
<keyword evidence="2" id="KW-1185">Reference proteome</keyword>
<reference evidence="1" key="1">
    <citation type="journal article" date="2014" name="Int. J. Syst. Evol. Microbiol.">
        <title>Complete genome sequence of Corynebacterium casei LMG S-19264T (=DSM 44701T), isolated from a smear-ripened cheese.</title>
        <authorList>
            <consortium name="US DOE Joint Genome Institute (JGI-PGF)"/>
            <person name="Walter F."/>
            <person name="Albersmeier A."/>
            <person name="Kalinowski J."/>
            <person name="Ruckert C."/>
        </authorList>
    </citation>
    <scope>NUCLEOTIDE SEQUENCE</scope>
    <source>
        <strain evidence="1">KCTC 32437</strain>
    </source>
</reference>
<proteinExistence type="predicted"/>
<name>A0A918SGD2_9HYPH</name>
<reference evidence="1" key="2">
    <citation type="submission" date="2020-09" db="EMBL/GenBank/DDBJ databases">
        <authorList>
            <person name="Sun Q."/>
            <person name="Kim S."/>
        </authorList>
    </citation>
    <scope>NUCLEOTIDE SEQUENCE</scope>
    <source>
        <strain evidence="1">KCTC 32437</strain>
    </source>
</reference>
<dbReference type="EMBL" id="BMZE01000007">
    <property type="protein sequence ID" value="GHA39340.1"/>
    <property type="molecule type" value="Genomic_DNA"/>
</dbReference>
<protein>
    <submittedName>
        <fullName evidence="1">Uncharacterized protein</fullName>
    </submittedName>
</protein>
<sequence length="112" mass="12040">MSGLERLSRSSAAAFELLPHPVWIVSLATLRIMAANGAASHRLGSGDFDRNDLTIADFGPFAEESGIRQRLHSLQGELAESGQWTIGAARQTRAPSAAVGDWCVQDPQWPPS</sequence>
<dbReference type="Proteomes" id="UP000646579">
    <property type="component" value="Unassembled WGS sequence"/>
</dbReference>
<accession>A0A918SGD2</accession>
<dbReference type="RefSeq" id="WP_189427470.1">
    <property type="nucleotide sequence ID" value="NZ_BMZE01000007.1"/>
</dbReference>
<comment type="caution">
    <text evidence="1">The sequence shown here is derived from an EMBL/GenBank/DDBJ whole genome shotgun (WGS) entry which is preliminary data.</text>
</comment>